<dbReference type="PANTHER" id="PTHR35317:SF35">
    <property type="entry name" value="DUF4219 DOMAIN-CONTAINING PROTEIN"/>
    <property type="match status" value="1"/>
</dbReference>
<feature type="domain" description="Retrovirus-related Pol polyprotein from transposon TNT 1-94-like beta-barrel" evidence="2">
    <location>
        <begin position="282"/>
        <end position="361"/>
    </location>
</feature>
<keyword evidence="4" id="KW-1185">Reference proteome</keyword>
<evidence type="ECO:0000313" key="4">
    <source>
        <dbReference type="Proteomes" id="UP000663760"/>
    </source>
</evidence>
<sequence>MTSWRHFASYKSMEFLVLKKQKPTSHIGYFLISDLECLVPTNQLANKKAKTTDELSSKIIHHSPIKSSNDIQKYFLVESGNKEGETSRQENKEFRKKDAKVLLVLQQSTSEVIFPQIINASNEFHGDNIVINMKLQTLCREFENIFMKSDELVHDLFSIVAIIINQMRIFGEDISEKRIVEKILRSLPSKFYHLIATIEQSKDLSIYSQNELIGAFEGTSTQQGHGRRDYQNRGHGRGHKNSKPMCNFYKYDHIEANCWDKKKEQLFITNISSSSSTSNICFIDSGCNNHMTGEKDLFQNIDTSMICDVTIGDENGVKIKVIGTIIVHTKSGVHTLIYDIYFFPKLAYNLLSVGQLLECGFIVHFKYDRCVIKHKKSGMSPMLIPKVRKRMFPLDISRH</sequence>
<dbReference type="OrthoDB" id="774925at2759"/>
<organism evidence="3 4">
    <name type="scientific">Spirodela intermedia</name>
    <name type="common">Intermediate duckweed</name>
    <dbReference type="NCBI Taxonomy" id="51605"/>
    <lineage>
        <taxon>Eukaryota</taxon>
        <taxon>Viridiplantae</taxon>
        <taxon>Streptophyta</taxon>
        <taxon>Embryophyta</taxon>
        <taxon>Tracheophyta</taxon>
        <taxon>Spermatophyta</taxon>
        <taxon>Magnoliopsida</taxon>
        <taxon>Liliopsida</taxon>
        <taxon>Araceae</taxon>
        <taxon>Lemnoideae</taxon>
        <taxon>Spirodela</taxon>
    </lineage>
</organism>
<name>A0A7I8LJR2_SPIIN</name>
<dbReference type="InterPro" id="IPR054722">
    <property type="entry name" value="PolX-like_BBD"/>
</dbReference>
<evidence type="ECO:0000256" key="1">
    <source>
        <dbReference type="SAM" id="MobiDB-lite"/>
    </source>
</evidence>
<gene>
    <name evidence="3" type="ORF">SI8410_17020688</name>
</gene>
<reference evidence="3" key="1">
    <citation type="submission" date="2020-02" db="EMBL/GenBank/DDBJ databases">
        <authorList>
            <person name="Scholz U."/>
            <person name="Mascher M."/>
            <person name="Fiebig A."/>
        </authorList>
    </citation>
    <scope>NUCLEOTIDE SEQUENCE</scope>
</reference>
<dbReference type="AlphaFoldDB" id="A0A7I8LJR2"/>
<dbReference type="EMBL" id="LR746280">
    <property type="protein sequence ID" value="CAA7410010.1"/>
    <property type="molecule type" value="Genomic_DNA"/>
</dbReference>
<protein>
    <recommendedName>
        <fullName evidence="2">Retrovirus-related Pol polyprotein from transposon TNT 1-94-like beta-barrel domain-containing protein</fullName>
    </recommendedName>
</protein>
<dbReference type="Proteomes" id="UP000663760">
    <property type="component" value="Chromosome 17"/>
</dbReference>
<evidence type="ECO:0000259" key="2">
    <source>
        <dbReference type="Pfam" id="PF22936"/>
    </source>
</evidence>
<accession>A0A7I8LJR2</accession>
<dbReference type="PANTHER" id="PTHR35317">
    <property type="entry name" value="OS04G0629600 PROTEIN"/>
    <property type="match status" value="1"/>
</dbReference>
<proteinExistence type="predicted"/>
<dbReference type="Pfam" id="PF22936">
    <property type="entry name" value="Pol_BBD"/>
    <property type="match status" value="1"/>
</dbReference>
<evidence type="ECO:0000313" key="3">
    <source>
        <dbReference type="EMBL" id="CAA7410010.1"/>
    </source>
</evidence>
<feature type="region of interest" description="Disordered" evidence="1">
    <location>
        <begin position="219"/>
        <end position="239"/>
    </location>
</feature>
<dbReference type="Pfam" id="PF14223">
    <property type="entry name" value="Retrotran_gag_2"/>
    <property type="match status" value="1"/>
</dbReference>